<evidence type="ECO:0000256" key="1">
    <source>
        <dbReference type="SAM" id="SignalP"/>
    </source>
</evidence>
<dbReference type="AlphaFoldDB" id="A0A381FCU4"/>
<keyword evidence="1" id="KW-0732">Signal</keyword>
<reference evidence="3 5" key="2">
    <citation type="submission" date="2018-06" db="EMBL/GenBank/DDBJ databases">
        <authorList>
            <consortium name="Pathogen Informatics"/>
            <person name="Doyle S."/>
        </authorList>
    </citation>
    <scope>NUCLEOTIDE SEQUENCE [LARGE SCALE GENOMIC DNA]</scope>
    <source>
        <strain evidence="3 5">NCTC13560</strain>
    </source>
</reference>
<dbReference type="Proteomes" id="UP000255231">
    <property type="component" value="Unassembled WGS sequence"/>
</dbReference>
<evidence type="ECO:0000313" key="3">
    <source>
        <dbReference type="EMBL" id="SUX43902.1"/>
    </source>
</evidence>
<protein>
    <submittedName>
        <fullName evidence="3">Uncharacterized protein</fullName>
    </submittedName>
</protein>
<dbReference type="OrthoDB" id="8680283at2"/>
<dbReference type="EMBL" id="FTMF01000010">
    <property type="protein sequence ID" value="SIQ93669.1"/>
    <property type="molecule type" value="Genomic_DNA"/>
</dbReference>
<feature type="signal peptide" evidence="1">
    <location>
        <begin position="1"/>
        <end position="17"/>
    </location>
</feature>
<keyword evidence="4" id="KW-1185">Reference proteome</keyword>
<accession>A0A381FCU4</accession>
<dbReference type="GeneID" id="303673687"/>
<name>A0A381FCU4_9FLAO</name>
<evidence type="ECO:0000313" key="2">
    <source>
        <dbReference type="EMBL" id="SIQ93669.1"/>
    </source>
</evidence>
<organism evidence="3 5">
    <name type="scientific">Chryseobacterium indoltheticum</name>
    <dbReference type="NCBI Taxonomy" id="254"/>
    <lineage>
        <taxon>Bacteria</taxon>
        <taxon>Pseudomonadati</taxon>
        <taxon>Bacteroidota</taxon>
        <taxon>Flavobacteriia</taxon>
        <taxon>Flavobacteriales</taxon>
        <taxon>Weeksellaceae</taxon>
        <taxon>Chryseobacterium group</taxon>
        <taxon>Chryseobacterium</taxon>
    </lineage>
</organism>
<dbReference type="Proteomes" id="UP000185725">
    <property type="component" value="Unassembled WGS sequence"/>
</dbReference>
<dbReference type="KEGG" id="cil:EG358_08255"/>
<dbReference type="RefSeq" id="WP_076561604.1">
    <property type="nucleotide sequence ID" value="NZ_CP033929.1"/>
</dbReference>
<proteinExistence type="predicted"/>
<feature type="chain" id="PRO_5016962850" evidence="1">
    <location>
        <begin position="18"/>
        <end position="137"/>
    </location>
</feature>
<sequence>MKKLIIFFAFASFISNAQSRFIKLDSAKLIKHVESFIWLTEVNYVADKNSFDWGYNNYQFVNPKNEKDLFTIRFERRADGFDIVRVSGTFDSLFKIWKSDFDRKADADTVKNTGFAIDGRTRFNKNKDSNYWSISSL</sequence>
<reference evidence="2 4" key="1">
    <citation type="submission" date="2017-01" db="EMBL/GenBank/DDBJ databases">
        <authorList>
            <person name="Varghese N."/>
            <person name="Submissions S."/>
        </authorList>
    </citation>
    <scope>NUCLEOTIDE SEQUENCE [LARGE SCALE GENOMIC DNA]</scope>
    <source>
        <strain evidence="2 4">ATCC 27950</strain>
    </source>
</reference>
<evidence type="ECO:0000313" key="5">
    <source>
        <dbReference type="Proteomes" id="UP000255231"/>
    </source>
</evidence>
<dbReference type="EMBL" id="UFVS01000001">
    <property type="protein sequence ID" value="SUX43902.1"/>
    <property type="molecule type" value="Genomic_DNA"/>
</dbReference>
<evidence type="ECO:0000313" key="4">
    <source>
        <dbReference type="Proteomes" id="UP000185725"/>
    </source>
</evidence>
<gene>
    <name evidence="3" type="ORF">NCTC13560_02264</name>
    <name evidence="2" type="ORF">SAMN05421682_11084</name>
</gene>